<proteinExistence type="inferred from homology"/>
<comment type="similarity">
    <text evidence="2">Belongs to the GMC oxidoreductase family.</text>
</comment>
<dbReference type="InterPro" id="IPR000172">
    <property type="entry name" value="GMC_OxRdtase_N"/>
</dbReference>
<evidence type="ECO:0000256" key="3">
    <source>
        <dbReference type="ARBA" id="ARBA00022630"/>
    </source>
</evidence>
<dbReference type="PANTHER" id="PTHR11552:SF147">
    <property type="entry name" value="CHOLINE DEHYDROGENASE, MITOCHONDRIAL"/>
    <property type="match status" value="1"/>
</dbReference>
<feature type="domain" description="Glucose-methanol-choline oxidoreductase C-terminal" evidence="6">
    <location>
        <begin position="391"/>
        <end position="526"/>
    </location>
</feature>
<name>A0ABW1TVN4_9BURK</name>
<dbReference type="PANTHER" id="PTHR11552">
    <property type="entry name" value="GLUCOSE-METHANOL-CHOLINE GMC OXIDOREDUCTASE"/>
    <property type="match status" value="1"/>
</dbReference>
<dbReference type="Pfam" id="PF00732">
    <property type="entry name" value="GMC_oxred_N"/>
    <property type="match status" value="1"/>
</dbReference>
<dbReference type="InterPro" id="IPR012132">
    <property type="entry name" value="GMC_OxRdtase"/>
</dbReference>
<dbReference type="SUPFAM" id="SSF54373">
    <property type="entry name" value="FAD-linked reductases, C-terminal domain"/>
    <property type="match status" value="1"/>
</dbReference>
<evidence type="ECO:0000313" key="7">
    <source>
        <dbReference type="EMBL" id="MFC6281634.1"/>
    </source>
</evidence>
<sequence>MQETYDYVIVGAGSAGCTLANRLSEDPKVKVLLLEAGGWDRDPWIKIPLGWGKILQNRLHDWMYYAEPEANVDGRRVECARGKVVGGSSSTNAMAWVRGNPNDFNRWASRYGLPEWDYAHVLPYFKRQESWEGGATEQRGGDGPVGVQRCKYEDPLIEAYGEAAKAAGHAWTEDYNTAEQDGFSRLQMSIRKGARCSTSVAYLRPAMHRPNLTVKVKILASRVLLNAGKATGIEYIENGQTRTVHAAREVLLCGGVINTPQLLMLSGIGDPDQLAAQGIKTQVALKGVGANLQDHVSVVVMYQRKQPGPFHRMMRLDRIGPAIVQAYLSGTGFASDVPGGVVGFLKSQPGLDTPDLQMLLTAAPLPAWPYLSPFKKAFNDGFACRTVMLHPESRGRVELASKDPVAAPKIFQNFLGCDADWKAVRAALRQIREIARQPALAPYIGREIAPGPLCDTDEALDAFIRKTAITVHHPAGTCRMGAADDAMSVVDGELRVLGVEGLRVVDASVMPDLTSGNINAPVIMIAERAADLIAGRPTLAPAY</sequence>
<evidence type="ECO:0000259" key="5">
    <source>
        <dbReference type="Pfam" id="PF00732"/>
    </source>
</evidence>
<dbReference type="NCBIfam" id="NF002550">
    <property type="entry name" value="PRK02106.1"/>
    <property type="match status" value="1"/>
</dbReference>
<dbReference type="RefSeq" id="WP_371437246.1">
    <property type="nucleotide sequence ID" value="NZ_JBHSRS010000018.1"/>
</dbReference>
<evidence type="ECO:0000256" key="4">
    <source>
        <dbReference type="ARBA" id="ARBA00022827"/>
    </source>
</evidence>
<dbReference type="EMBL" id="JBHSRS010000018">
    <property type="protein sequence ID" value="MFC6281634.1"/>
    <property type="molecule type" value="Genomic_DNA"/>
</dbReference>
<dbReference type="InterPro" id="IPR036188">
    <property type="entry name" value="FAD/NAD-bd_sf"/>
</dbReference>
<comment type="cofactor">
    <cofactor evidence="1">
        <name>FAD</name>
        <dbReference type="ChEBI" id="CHEBI:57692"/>
    </cofactor>
</comment>
<evidence type="ECO:0000313" key="8">
    <source>
        <dbReference type="Proteomes" id="UP001596270"/>
    </source>
</evidence>
<accession>A0ABW1TVN4</accession>
<feature type="domain" description="Glucose-methanol-choline oxidoreductase N-terminal" evidence="5">
    <location>
        <begin position="5"/>
        <end position="296"/>
    </location>
</feature>
<dbReference type="Gene3D" id="3.30.560.10">
    <property type="entry name" value="Glucose Oxidase, domain 3"/>
    <property type="match status" value="1"/>
</dbReference>
<keyword evidence="3" id="KW-0285">Flavoprotein</keyword>
<protein>
    <submittedName>
        <fullName evidence="7">GMC family oxidoreductase</fullName>
    </submittedName>
</protein>
<organism evidence="7 8">
    <name type="scientific">Polaromonas aquatica</name>
    <dbReference type="NCBI Taxonomy" id="332657"/>
    <lineage>
        <taxon>Bacteria</taxon>
        <taxon>Pseudomonadati</taxon>
        <taxon>Pseudomonadota</taxon>
        <taxon>Betaproteobacteria</taxon>
        <taxon>Burkholderiales</taxon>
        <taxon>Comamonadaceae</taxon>
        <taxon>Polaromonas</taxon>
    </lineage>
</organism>
<comment type="caution">
    <text evidence="7">The sequence shown here is derived from an EMBL/GenBank/DDBJ whole genome shotgun (WGS) entry which is preliminary data.</text>
</comment>
<gene>
    <name evidence="7" type="ORF">ACFQND_10355</name>
</gene>
<evidence type="ECO:0000256" key="1">
    <source>
        <dbReference type="ARBA" id="ARBA00001974"/>
    </source>
</evidence>
<dbReference type="Pfam" id="PF05199">
    <property type="entry name" value="GMC_oxred_C"/>
    <property type="match status" value="1"/>
</dbReference>
<dbReference type="Gene3D" id="3.50.50.60">
    <property type="entry name" value="FAD/NAD(P)-binding domain"/>
    <property type="match status" value="1"/>
</dbReference>
<dbReference type="SUPFAM" id="SSF51905">
    <property type="entry name" value="FAD/NAD(P)-binding domain"/>
    <property type="match status" value="1"/>
</dbReference>
<reference evidence="8" key="1">
    <citation type="journal article" date="2019" name="Int. J. Syst. Evol. Microbiol.">
        <title>The Global Catalogue of Microorganisms (GCM) 10K type strain sequencing project: providing services to taxonomists for standard genome sequencing and annotation.</title>
        <authorList>
            <consortium name="The Broad Institute Genomics Platform"/>
            <consortium name="The Broad Institute Genome Sequencing Center for Infectious Disease"/>
            <person name="Wu L."/>
            <person name="Ma J."/>
        </authorList>
    </citation>
    <scope>NUCLEOTIDE SEQUENCE [LARGE SCALE GENOMIC DNA]</scope>
    <source>
        <strain evidence="8">CCUG 39402</strain>
    </source>
</reference>
<evidence type="ECO:0000256" key="2">
    <source>
        <dbReference type="ARBA" id="ARBA00010790"/>
    </source>
</evidence>
<keyword evidence="8" id="KW-1185">Reference proteome</keyword>
<dbReference type="PIRSF" id="PIRSF000137">
    <property type="entry name" value="Alcohol_oxidase"/>
    <property type="match status" value="1"/>
</dbReference>
<dbReference type="InterPro" id="IPR007867">
    <property type="entry name" value="GMC_OxRtase_C"/>
</dbReference>
<evidence type="ECO:0000259" key="6">
    <source>
        <dbReference type="Pfam" id="PF05199"/>
    </source>
</evidence>
<keyword evidence="4" id="KW-0274">FAD</keyword>
<dbReference type="Proteomes" id="UP001596270">
    <property type="component" value="Unassembled WGS sequence"/>
</dbReference>